<feature type="compositionally biased region" description="Polar residues" evidence="1">
    <location>
        <begin position="138"/>
        <end position="156"/>
    </location>
</feature>
<proteinExistence type="predicted"/>
<feature type="non-terminal residue" evidence="2">
    <location>
        <position position="292"/>
    </location>
</feature>
<organism evidence="2">
    <name type="scientific">marine sediment metagenome</name>
    <dbReference type="NCBI Taxonomy" id="412755"/>
    <lineage>
        <taxon>unclassified sequences</taxon>
        <taxon>metagenomes</taxon>
        <taxon>ecological metagenomes</taxon>
    </lineage>
</organism>
<feature type="region of interest" description="Disordered" evidence="1">
    <location>
        <begin position="131"/>
        <end position="156"/>
    </location>
</feature>
<dbReference type="AlphaFoldDB" id="X1BXU3"/>
<name>X1BXU3_9ZZZZ</name>
<evidence type="ECO:0000256" key="1">
    <source>
        <dbReference type="SAM" id="MobiDB-lite"/>
    </source>
</evidence>
<feature type="non-terminal residue" evidence="2">
    <location>
        <position position="1"/>
    </location>
</feature>
<dbReference type="EMBL" id="BART01020144">
    <property type="protein sequence ID" value="GAH00646.1"/>
    <property type="molecule type" value="Genomic_DNA"/>
</dbReference>
<evidence type="ECO:0000313" key="2">
    <source>
        <dbReference type="EMBL" id="GAH00646.1"/>
    </source>
</evidence>
<comment type="caution">
    <text evidence="2">The sequence shown here is derived from an EMBL/GenBank/DDBJ whole genome shotgun (WGS) entry which is preliminary data.</text>
</comment>
<reference evidence="2" key="1">
    <citation type="journal article" date="2014" name="Front. Microbiol.">
        <title>High frequency of phylogenetically diverse reductive dehalogenase-homologous genes in deep subseafloor sedimentary metagenomes.</title>
        <authorList>
            <person name="Kawai M."/>
            <person name="Futagami T."/>
            <person name="Toyoda A."/>
            <person name="Takaki Y."/>
            <person name="Nishi S."/>
            <person name="Hori S."/>
            <person name="Arai W."/>
            <person name="Tsubouchi T."/>
            <person name="Morono Y."/>
            <person name="Uchiyama I."/>
            <person name="Ito T."/>
            <person name="Fujiyama A."/>
            <person name="Inagaki F."/>
            <person name="Takami H."/>
        </authorList>
    </citation>
    <scope>NUCLEOTIDE SEQUENCE</scope>
    <source>
        <strain evidence="2">Expedition CK06-06</strain>
    </source>
</reference>
<sequence>KGAWIKLEELGQRAWKDAPLSLADYDFRLLGIKIRPPEGRKWDEFTGIRIPDGYYYWVEETNILQYEELIKKFETVKDIDTFKEACRHANQINKRLRESGLSLDSKSRIREARPEVYRAYIESKEQLKKEVRTKQSSRDSSSALRTDAITSSPAEWTSSPMTRISKIDENKLKEIAKGIFEGLDEEEKKLFAARTIEGVGEIFGKKYVDDIAFRWRLDEKRPVCKVYAAADEILGQLQLPEKYQRRIDGSLLAELHRLAIKELSRFQRIKLLRYEYCWRIKSKLKNLFKRDH</sequence>
<protein>
    <submittedName>
        <fullName evidence="2">Uncharacterized protein</fullName>
    </submittedName>
</protein>
<accession>X1BXU3</accession>
<gene>
    <name evidence="2" type="ORF">S01H4_37491</name>
</gene>